<reference evidence="3 4" key="1">
    <citation type="journal article" date="2025" name="Microbiol. Resour. Announc.">
        <title>Draft genome sequences for Neonectria magnoliae and Neonectria punicea, canker pathogens of Liriodendron tulipifera and Acer saccharum in West Virginia.</title>
        <authorList>
            <person name="Petronek H.M."/>
            <person name="Kasson M.T."/>
            <person name="Metheny A.M."/>
            <person name="Stauder C.M."/>
            <person name="Lovett B."/>
            <person name="Lynch S.C."/>
            <person name="Garnas J.R."/>
            <person name="Kasson L.R."/>
            <person name="Stajich J.E."/>
        </authorList>
    </citation>
    <scope>NUCLEOTIDE SEQUENCE [LARGE SCALE GENOMIC DNA]</scope>
    <source>
        <strain evidence="3 4">NRRL 64653</strain>
    </source>
</reference>
<evidence type="ECO:0000259" key="2">
    <source>
        <dbReference type="Pfam" id="PF06985"/>
    </source>
</evidence>
<accession>A0ABR1GZL5</accession>
<dbReference type="PANTHER" id="PTHR33112">
    <property type="entry name" value="DOMAIN PROTEIN, PUTATIVE-RELATED"/>
    <property type="match status" value="1"/>
</dbReference>
<feature type="compositionally biased region" description="Low complexity" evidence="1">
    <location>
        <begin position="435"/>
        <end position="447"/>
    </location>
</feature>
<name>A0ABR1GZL5_9HYPO</name>
<feature type="domain" description="Heterokaryon incompatibility" evidence="2">
    <location>
        <begin position="210"/>
        <end position="354"/>
    </location>
</feature>
<dbReference type="EMBL" id="JAZAVJ010000109">
    <property type="protein sequence ID" value="KAK7414187.1"/>
    <property type="molecule type" value="Genomic_DNA"/>
</dbReference>
<feature type="compositionally biased region" description="Polar residues" evidence="1">
    <location>
        <begin position="413"/>
        <end position="423"/>
    </location>
</feature>
<dbReference type="Pfam" id="PF06985">
    <property type="entry name" value="HET"/>
    <property type="match status" value="1"/>
</dbReference>
<comment type="caution">
    <text evidence="3">The sequence shown here is derived from an EMBL/GenBank/DDBJ whole genome shotgun (WGS) entry which is preliminary data.</text>
</comment>
<feature type="region of interest" description="Disordered" evidence="1">
    <location>
        <begin position="413"/>
        <end position="463"/>
    </location>
</feature>
<keyword evidence="4" id="KW-1185">Reference proteome</keyword>
<dbReference type="PANTHER" id="PTHR33112:SF16">
    <property type="entry name" value="HETEROKARYON INCOMPATIBILITY DOMAIN-CONTAINING PROTEIN"/>
    <property type="match status" value="1"/>
</dbReference>
<evidence type="ECO:0000313" key="4">
    <source>
        <dbReference type="Proteomes" id="UP001498476"/>
    </source>
</evidence>
<evidence type="ECO:0000313" key="3">
    <source>
        <dbReference type="EMBL" id="KAK7414187.1"/>
    </source>
</evidence>
<gene>
    <name evidence="3" type="ORF">QQX98_006973</name>
</gene>
<proteinExistence type="predicted"/>
<dbReference type="InterPro" id="IPR010730">
    <property type="entry name" value="HET"/>
</dbReference>
<protein>
    <recommendedName>
        <fullName evidence="2">Heterokaryon incompatibility domain-containing protein</fullName>
    </recommendedName>
</protein>
<evidence type="ECO:0000256" key="1">
    <source>
        <dbReference type="SAM" id="MobiDB-lite"/>
    </source>
</evidence>
<dbReference type="Proteomes" id="UP001498476">
    <property type="component" value="Unassembled WGS sequence"/>
</dbReference>
<sequence length="491" mass="55990">MDAMKQTADPPPMNLCSVCQRLGPAVLRRAPSHHTPLDRRQYIPRESGSYTTHHSSYLTLAEAAEKGCDLCSLLRESVLSAYVDTHKSPRRDAEAPFLKASRGDKPCCVIQTDGPRPELVESVTFEVPNKLGTSTGHTEAEREWTSVRLELQRLPTAPYSPTGKSGTSHRELTPSSNFDWVRRCIQYCYREHADCTLRKRPALPTRVIDHEEKIEMAQLPSMFRDAVLATRKMGSQFLWIDSLCIIQDSRMDREAECAKMDRVYSNAEITLGCMYGEDSSCSFLQDRASIYRLPLAWEYSEPGDARPRRVAVRSYWCPDYYVVKSDTGRKVFLDTSKSQVEDSSLEGRPWVLQERLLSWRTLYFSEWRIMFECRACTWHEDELDPVVQEDTGWPHSSWRTDPLAQVDLKKSQFTESASVQTPTPDTPWWRSIPGAASPSPSTRYRPSPAWPVSTGRRTKPTTLPGFSSTVFQRVWPGMWGANSEVQNESEL</sequence>
<organism evidence="3 4">
    <name type="scientific">Neonectria punicea</name>
    <dbReference type="NCBI Taxonomy" id="979145"/>
    <lineage>
        <taxon>Eukaryota</taxon>
        <taxon>Fungi</taxon>
        <taxon>Dikarya</taxon>
        <taxon>Ascomycota</taxon>
        <taxon>Pezizomycotina</taxon>
        <taxon>Sordariomycetes</taxon>
        <taxon>Hypocreomycetidae</taxon>
        <taxon>Hypocreales</taxon>
        <taxon>Nectriaceae</taxon>
        <taxon>Neonectria</taxon>
    </lineage>
</organism>